<dbReference type="Proteomes" id="UP001163046">
    <property type="component" value="Unassembled WGS sequence"/>
</dbReference>
<feature type="compositionally biased region" description="Basic and acidic residues" evidence="2">
    <location>
        <begin position="1"/>
        <end position="21"/>
    </location>
</feature>
<evidence type="ECO:0000256" key="1">
    <source>
        <dbReference type="SAM" id="Coils"/>
    </source>
</evidence>
<protein>
    <submittedName>
        <fullName evidence="3">Uncharacterized protein</fullName>
    </submittedName>
</protein>
<feature type="compositionally biased region" description="Polar residues" evidence="2">
    <location>
        <begin position="22"/>
        <end position="34"/>
    </location>
</feature>
<dbReference type="EMBL" id="MU826363">
    <property type="protein sequence ID" value="KAJ7378788.1"/>
    <property type="molecule type" value="Genomic_DNA"/>
</dbReference>
<name>A0A9W9ZDQ4_9CNID</name>
<keyword evidence="1" id="KW-0175">Coiled coil</keyword>
<feature type="coiled-coil region" evidence="1">
    <location>
        <begin position="65"/>
        <end position="99"/>
    </location>
</feature>
<sequence length="143" mass="16403">MVFGNEFHENSSRRREFKTSHSVESLTSGSSDGESYSPRLSHVRKSQLQRTKSFHQIIHEMSSSTKKLEEETSVLLRDMDNLRNQNLSTGRRLQRLQKVSGAMKEQLQAFSPMRSASQRHLNSIANMSEKRNCYSSENLPTAI</sequence>
<gene>
    <name evidence="3" type="ORF">OS493_021375</name>
</gene>
<accession>A0A9W9ZDQ4</accession>
<proteinExistence type="predicted"/>
<keyword evidence="4" id="KW-1185">Reference proteome</keyword>
<reference evidence="3" key="1">
    <citation type="submission" date="2023-01" db="EMBL/GenBank/DDBJ databases">
        <title>Genome assembly of the deep-sea coral Lophelia pertusa.</title>
        <authorList>
            <person name="Herrera S."/>
            <person name="Cordes E."/>
        </authorList>
    </citation>
    <scope>NUCLEOTIDE SEQUENCE</scope>
    <source>
        <strain evidence="3">USNM1676648</strain>
        <tissue evidence="3">Polyp</tissue>
    </source>
</reference>
<feature type="region of interest" description="Disordered" evidence="2">
    <location>
        <begin position="1"/>
        <end position="48"/>
    </location>
</feature>
<evidence type="ECO:0000256" key="2">
    <source>
        <dbReference type="SAM" id="MobiDB-lite"/>
    </source>
</evidence>
<evidence type="ECO:0000313" key="3">
    <source>
        <dbReference type="EMBL" id="KAJ7378788.1"/>
    </source>
</evidence>
<organism evidence="3 4">
    <name type="scientific">Desmophyllum pertusum</name>
    <dbReference type="NCBI Taxonomy" id="174260"/>
    <lineage>
        <taxon>Eukaryota</taxon>
        <taxon>Metazoa</taxon>
        <taxon>Cnidaria</taxon>
        <taxon>Anthozoa</taxon>
        <taxon>Hexacorallia</taxon>
        <taxon>Scleractinia</taxon>
        <taxon>Caryophylliina</taxon>
        <taxon>Caryophylliidae</taxon>
        <taxon>Desmophyllum</taxon>
    </lineage>
</organism>
<dbReference type="OrthoDB" id="5976262at2759"/>
<evidence type="ECO:0000313" key="4">
    <source>
        <dbReference type="Proteomes" id="UP001163046"/>
    </source>
</evidence>
<dbReference type="AlphaFoldDB" id="A0A9W9ZDQ4"/>
<comment type="caution">
    <text evidence="3">The sequence shown here is derived from an EMBL/GenBank/DDBJ whole genome shotgun (WGS) entry which is preliminary data.</text>
</comment>